<dbReference type="Proteomes" id="UP000026994">
    <property type="component" value="Segment"/>
</dbReference>
<evidence type="ECO:0000313" key="2">
    <source>
        <dbReference type="Proteomes" id="UP000026994"/>
    </source>
</evidence>
<gene>
    <name evidence="1" type="ORF">LP064_166</name>
</gene>
<keyword evidence="2" id="KW-1185">Reference proteome</keyword>
<proteinExistence type="predicted"/>
<evidence type="ECO:0000313" key="1">
    <source>
        <dbReference type="EMBL" id="AHL19188.1"/>
    </source>
</evidence>
<dbReference type="EMBL" id="KJ094029">
    <property type="protein sequence ID" value="AHL19188.1"/>
    <property type="molecule type" value="Genomic_DNA"/>
</dbReference>
<protein>
    <submittedName>
        <fullName evidence="1">Uncharacterized protein</fullName>
    </submittedName>
</protein>
<reference evidence="1 2" key="1">
    <citation type="journal article" date="2014" name="Appl. Environ. Microbiol.">
        <title>Comparative genomic and morphological analysis of Listeria phages isolated from farm environments.</title>
        <authorList>
            <person name="Denes T."/>
            <person name="Vongkamjan K."/>
            <person name="Ackermann H.W."/>
            <person name="Moreno Switt A.I."/>
            <person name="Wiedmann M."/>
            <person name="den Bakker H.C."/>
        </authorList>
    </citation>
    <scope>NUCLEOTIDE SEQUENCE [LARGE SCALE GENOMIC DNA]</scope>
</reference>
<organism evidence="1 2">
    <name type="scientific">Listeria phage LP-064</name>
    <dbReference type="NCBI Taxonomy" id="1458853"/>
    <lineage>
        <taxon>Viruses</taxon>
        <taxon>Duplodnaviria</taxon>
        <taxon>Heunggongvirae</taxon>
        <taxon>Uroviricota</taxon>
        <taxon>Caudoviricetes</taxon>
        <taxon>Herelleviridae</taxon>
        <taxon>Jasinskavirinae</taxon>
        <taxon>Pecentumvirus</taxon>
        <taxon>Pecentumvirus LP064</taxon>
    </lineage>
</organism>
<sequence length="181" mass="20507">MSEYEASRADLSREFLQGDLQPSIMRRGILYIRKKPEYIVEYVEEASSDTLMVSVFAVQPKSKPPLKAWTLVDKTFQYNTGTTLGLLAKELKHVPKKTEKRENPPLFIAPALDGVDTFTGRAGKGFYDREPDRATSDGKIIQGKHTGVFVGFDSITWEKAIVLTEEIASRYLNARAQWYNI</sequence>
<accession>A0A059T5N3</accession>
<name>A0A059T5N3_9CAUD</name>